<dbReference type="Gramene" id="TuG1812G0300004376.01.T01">
    <property type="protein sequence ID" value="TuG1812G0300004376.01.T01"/>
    <property type="gene ID" value="TuG1812G0300004376.01"/>
</dbReference>
<name>A0A8R7TZG2_TRIUA</name>
<dbReference type="PANTHER" id="PTHR43242">
    <property type="entry name" value="NAD(P)-BINDING ROSSMANN-FOLD SUPERFAMILY PROTEIN"/>
    <property type="match status" value="1"/>
</dbReference>
<dbReference type="Gene3D" id="3.40.50.720">
    <property type="entry name" value="NAD(P)-binding Rossmann-like Domain"/>
    <property type="match status" value="1"/>
</dbReference>
<reference evidence="1" key="2">
    <citation type="submission" date="2018-03" db="EMBL/GenBank/DDBJ databases">
        <title>The Triticum urartu genome reveals the dynamic nature of wheat genome evolution.</title>
        <authorList>
            <person name="Ling H."/>
            <person name="Ma B."/>
            <person name="Shi X."/>
            <person name="Liu H."/>
            <person name="Dong L."/>
            <person name="Sun H."/>
            <person name="Cao Y."/>
            <person name="Gao Q."/>
            <person name="Zheng S."/>
            <person name="Li Y."/>
            <person name="Yu Y."/>
            <person name="Du H."/>
            <person name="Qi M."/>
            <person name="Li Y."/>
            <person name="Yu H."/>
            <person name="Cui Y."/>
            <person name="Wang N."/>
            <person name="Chen C."/>
            <person name="Wu H."/>
            <person name="Zhao Y."/>
            <person name="Zhang J."/>
            <person name="Li Y."/>
            <person name="Zhou W."/>
            <person name="Zhang B."/>
            <person name="Hu W."/>
            <person name="Eijk M."/>
            <person name="Tang J."/>
            <person name="Witsenboer H."/>
            <person name="Zhao S."/>
            <person name="Li Z."/>
            <person name="Zhang A."/>
            <person name="Wang D."/>
            <person name="Liang C."/>
        </authorList>
    </citation>
    <scope>NUCLEOTIDE SEQUENCE [LARGE SCALE GENOMIC DNA]</scope>
    <source>
        <strain evidence="1">cv. G1812</strain>
    </source>
</reference>
<dbReference type="Proteomes" id="UP000015106">
    <property type="component" value="Chromosome 3"/>
</dbReference>
<dbReference type="AlphaFoldDB" id="A0A8R7TZG2"/>
<sequence length="63" mass="6584">DGKKNQVLLNVGGPDRVSKLQMAESVAEVRGYNKSIIKSVPAASVNQGVASPSDISMDITKAN</sequence>
<dbReference type="PANTHER" id="PTHR43242:SF1">
    <property type="entry name" value="NAD(P)-BINDING ROSSMANN-FOLD SUPERFAMILY PROTEIN"/>
    <property type="match status" value="1"/>
</dbReference>
<reference evidence="2" key="1">
    <citation type="journal article" date="2013" name="Nature">
        <title>Draft genome of the wheat A-genome progenitor Triticum urartu.</title>
        <authorList>
            <person name="Ling H.Q."/>
            <person name="Zhao S."/>
            <person name="Liu D."/>
            <person name="Wang J."/>
            <person name="Sun H."/>
            <person name="Zhang C."/>
            <person name="Fan H."/>
            <person name="Li D."/>
            <person name="Dong L."/>
            <person name="Tao Y."/>
            <person name="Gao C."/>
            <person name="Wu H."/>
            <person name="Li Y."/>
            <person name="Cui Y."/>
            <person name="Guo X."/>
            <person name="Zheng S."/>
            <person name="Wang B."/>
            <person name="Yu K."/>
            <person name="Liang Q."/>
            <person name="Yang W."/>
            <person name="Lou X."/>
            <person name="Chen J."/>
            <person name="Feng M."/>
            <person name="Jian J."/>
            <person name="Zhang X."/>
            <person name="Luo G."/>
            <person name="Jiang Y."/>
            <person name="Liu J."/>
            <person name="Wang Z."/>
            <person name="Sha Y."/>
            <person name="Zhang B."/>
            <person name="Wu H."/>
            <person name="Tang D."/>
            <person name="Shen Q."/>
            <person name="Xue P."/>
            <person name="Zou S."/>
            <person name="Wang X."/>
            <person name="Liu X."/>
            <person name="Wang F."/>
            <person name="Yang Y."/>
            <person name="An X."/>
            <person name="Dong Z."/>
            <person name="Zhang K."/>
            <person name="Zhang X."/>
            <person name="Luo M.C."/>
            <person name="Dvorak J."/>
            <person name="Tong Y."/>
            <person name="Wang J."/>
            <person name="Yang H."/>
            <person name="Li Z."/>
            <person name="Wang D."/>
            <person name="Zhang A."/>
            <person name="Wang J."/>
        </authorList>
    </citation>
    <scope>NUCLEOTIDE SEQUENCE</scope>
    <source>
        <strain evidence="2">cv. G1812</strain>
    </source>
</reference>
<proteinExistence type="predicted"/>
<evidence type="ECO:0000313" key="2">
    <source>
        <dbReference type="Proteomes" id="UP000015106"/>
    </source>
</evidence>
<dbReference type="EnsemblPlants" id="TuG1812G0300004376.01.T01">
    <property type="protein sequence ID" value="TuG1812G0300004376.01.T01"/>
    <property type="gene ID" value="TuG1812G0300004376.01"/>
</dbReference>
<organism evidence="1 2">
    <name type="scientific">Triticum urartu</name>
    <name type="common">Red wild einkorn</name>
    <name type="synonym">Crithodium urartu</name>
    <dbReference type="NCBI Taxonomy" id="4572"/>
    <lineage>
        <taxon>Eukaryota</taxon>
        <taxon>Viridiplantae</taxon>
        <taxon>Streptophyta</taxon>
        <taxon>Embryophyta</taxon>
        <taxon>Tracheophyta</taxon>
        <taxon>Spermatophyta</taxon>
        <taxon>Magnoliopsida</taxon>
        <taxon>Liliopsida</taxon>
        <taxon>Poales</taxon>
        <taxon>Poaceae</taxon>
        <taxon>BOP clade</taxon>
        <taxon>Pooideae</taxon>
        <taxon>Triticodae</taxon>
        <taxon>Triticeae</taxon>
        <taxon>Triticinae</taxon>
        <taxon>Triticum</taxon>
    </lineage>
</organism>
<accession>A0A8R7TZG2</accession>
<reference evidence="1" key="3">
    <citation type="submission" date="2022-06" db="UniProtKB">
        <authorList>
            <consortium name="EnsemblPlants"/>
        </authorList>
    </citation>
    <scope>IDENTIFICATION</scope>
</reference>
<protein>
    <submittedName>
        <fullName evidence="1">Uncharacterized protein</fullName>
    </submittedName>
</protein>
<keyword evidence="2" id="KW-1185">Reference proteome</keyword>
<evidence type="ECO:0000313" key="1">
    <source>
        <dbReference type="EnsemblPlants" id="TuG1812G0300004376.01.T01"/>
    </source>
</evidence>